<keyword evidence="3" id="KW-1185">Reference proteome</keyword>
<protein>
    <submittedName>
        <fullName evidence="2">Putative signal peptide protein</fullName>
    </submittedName>
</protein>
<dbReference type="Pfam" id="PF12697">
    <property type="entry name" value="Abhydrolase_6"/>
    <property type="match status" value="1"/>
</dbReference>
<dbReference type="InterPro" id="IPR029058">
    <property type="entry name" value="AB_hydrolase_fold"/>
</dbReference>
<evidence type="ECO:0000313" key="3">
    <source>
        <dbReference type="Proteomes" id="UP000253606"/>
    </source>
</evidence>
<reference evidence="2 3" key="1">
    <citation type="journal article" date="2018" name="Front. Microbiol.">
        <title>Hydrolytic Capabilities as a Key to Environmental Success: Chitinolytic and Cellulolytic Acidobacteria From Acidic Sub-arctic Soils and Boreal Peatlands.</title>
        <authorList>
            <person name="Belova S.E."/>
            <person name="Ravin N.V."/>
            <person name="Pankratov T.A."/>
            <person name="Rakitin A.L."/>
            <person name="Ivanova A.A."/>
            <person name="Beletsky A.V."/>
            <person name="Mardanov A.V."/>
            <person name="Sinninghe Damste J.S."/>
            <person name="Dedysh S.N."/>
        </authorList>
    </citation>
    <scope>NUCLEOTIDE SEQUENCE [LARGE SCALE GENOMIC DNA]</scope>
    <source>
        <strain evidence="2 3">SBC82</strain>
    </source>
</reference>
<name>A0A2Z5FWV9_9BACT</name>
<dbReference type="RefSeq" id="WP_114206675.1">
    <property type="nucleotide sequence ID" value="NZ_CP030840.1"/>
</dbReference>
<dbReference type="AlphaFoldDB" id="A0A2Z5FWV9"/>
<sequence>MKALKLPAVGRLIAISVAILICIANFAYAQGYRGGKVGTVILVHGAWADGSSWKEVIPRLEARGINVVAVQLPLSSLANDVATVQRAIAIAPSPVILVGHSYGGAVITEAGNDPNVIGLVYVAAFAPDAGESTMTLNALYPPSPVVADHLIAPDAEGYLKLLPEGILSDFAEDLPVREKTTLIATQGPITATALDTPITTAAWRTKPSWFIIAKRDRIIQPKLEEFESQRMHAVTSVADSCHVIMLSKPEHVTDVISGAMRSLDR</sequence>
<dbReference type="PANTHER" id="PTHR37017">
    <property type="entry name" value="AB HYDROLASE-1 DOMAIN-CONTAINING PROTEIN-RELATED"/>
    <property type="match status" value="1"/>
</dbReference>
<dbReference type="OrthoDB" id="110365at2"/>
<feature type="domain" description="AB hydrolase-1" evidence="1">
    <location>
        <begin position="40"/>
        <end position="250"/>
    </location>
</feature>
<evidence type="ECO:0000259" key="1">
    <source>
        <dbReference type="Pfam" id="PF12697"/>
    </source>
</evidence>
<dbReference type="Gene3D" id="3.40.50.1820">
    <property type="entry name" value="alpha/beta hydrolase"/>
    <property type="match status" value="1"/>
</dbReference>
<evidence type="ECO:0000313" key="2">
    <source>
        <dbReference type="EMBL" id="AXC11190.1"/>
    </source>
</evidence>
<accession>A0A2Z5FWV9</accession>
<dbReference type="SUPFAM" id="SSF53474">
    <property type="entry name" value="alpha/beta-Hydrolases"/>
    <property type="match status" value="1"/>
</dbReference>
<gene>
    <name evidence="2" type="ORF">ACPOL_1850</name>
</gene>
<dbReference type="KEGG" id="abas:ACPOL_1850"/>
<dbReference type="InterPro" id="IPR052897">
    <property type="entry name" value="Sec-Metab_Biosynth_Hydrolase"/>
</dbReference>
<dbReference type="PANTHER" id="PTHR37017:SF11">
    <property type="entry name" value="ESTERASE_LIPASE_THIOESTERASE DOMAIN-CONTAINING PROTEIN"/>
    <property type="match status" value="1"/>
</dbReference>
<organism evidence="2 3">
    <name type="scientific">Acidisarcina polymorpha</name>
    <dbReference type="NCBI Taxonomy" id="2211140"/>
    <lineage>
        <taxon>Bacteria</taxon>
        <taxon>Pseudomonadati</taxon>
        <taxon>Acidobacteriota</taxon>
        <taxon>Terriglobia</taxon>
        <taxon>Terriglobales</taxon>
        <taxon>Acidobacteriaceae</taxon>
        <taxon>Acidisarcina</taxon>
    </lineage>
</organism>
<dbReference type="Proteomes" id="UP000253606">
    <property type="component" value="Chromosome"/>
</dbReference>
<dbReference type="EMBL" id="CP030840">
    <property type="protein sequence ID" value="AXC11190.1"/>
    <property type="molecule type" value="Genomic_DNA"/>
</dbReference>
<dbReference type="InterPro" id="IPR000073">
    <property type="entry name" value="AB_hydrolase_1"/>
</dbReference>
<proteinExistence type="predicted"/>